<evidence type="ECO:0000256" key="2">
    <source>
        <dbReference type="ARBA" id="ARBA00010050"/>
    </source>
</evidence>
<comment type="subcellular location">
    <subcellularLocation>
        <location evidence="1">Membrane</location>
        <topology evidence="1">Peripheral membrane protein</topology>
    </subcellularLocation>
</comment>
<evidence type="ECO:0000313" key="9">
    <source>
        <dbReference type="EMBL" id="KAH7424750.1"/>
    </source>
</evidence>
<dbReference type="InterPro" id="IPR000744">
    <property type="entry name" value="NSF_attach"/>
</dbReference>
<dbReference type="EMBL" id="CM035416">
    <property type="protein sequence ID" value="KAH7424750.1"/>
    <property type="molecule type" value="Genomic_DNA"/>
</dbReference>
<dbReference type="OrthoDB" id="9984275at2759"/>
<proteinExistence type="inferred from homology"/>
<evidence type="ECO:0000256" key="1">
    <source>
        <dbReference type="ARBA" id="ARBA00004170"/>
    </source>
</evidence>
<dbReference type="InterPro" id="IPR011990">
    <property type="entry name" value="TPR-like_helical_dom_sf"/>
</dbReference>
<dbReference type="GO" id="GO:0016192">
    <property type="term" value="P:vesicle-mediated transport"/>
    <property type="evidence" value="ECO:0007669"/>
    <property type="project" value="UniProtKB-KW"/>
</dbReference>
<evidence type="ECO:0000256" key="6">
    <source>
        <dbReference type="ARBA" id="ARBA00023136"/>
    </source>
</evidence>
<keyword evidence="4" id="KW-0931">ER-Golgi transport</keyword>
<accession>A0A8T2TR32</accession>
<dbReference type="Proteomes" id="UP000825935">
    <property type="component" value="Chromosome 11"/>
</dbReference>
<dbReference type="SMART" id="SM00028">
    <property type="entry name" value="TPR"/>
    <property type="match status" value="3"/>
</dbReference>
<dbReference type="OMA" id="RSWFHAA"/>
<dbReference type="PANTHER" id="PTHR13768:SF2">
    <property type="entry name" value="GAMMA-SOLUBLE NSF ATTACHMENT PROTEIN"/>
    <property type="match status" value="1"/>
</dbReference>
<dbReference type="Gene3D" id="1.25.40.10">
    <property type="entry name" value="Tetratricopeptide repeat domain"/>
    <property type="match status" value="1"/>
</dbReference>
<gene>
    <name evidence="9" type="ORF">KP509_11G022300</name>
</gene>
<dbReference type="AlphaFoldDB" id="A0A8T2TR32"/>
<dbReference type="GO" id="GO:0005483">
    <property type="term" value="F:soluble NSF attachment protein activity"/>
    <property type="evidence" value="ECO:0007669"/>
    <property type="project" value="TreeGrafter"/>
</dbReference>
<dbReference type="SUPFAM" id="SSF48452">
    <property type="entry name" value="TPR-like"/>
    <property type="match status" value="1"/>
</dbReference>
<comment type="similarity">
    <text evidence="2">Belongs to the SNAP family.</text>
</comment>
<comment type="caution">
    <text evidence="9">The sequence shown here is derived from an EMBL/GenBank/DDBJ whole genome shotgun (WGS) entry which is preliminary data.</text>
</comment>
<protein>
    <recommendedName>
        <fullName evidence="7">Gamma-soluble NSF attachment protein</fullName>
    </recommendedName>
    <alternativeName>
        <fullName evidence="8">N-ethylmaleimide-sensitive factor attachment protein gamma</fullName>
    </alternativeName>
</protein>
<keyword evidence="6" id="KW-0472">Membrane</keyword>
<dbReference type="GO" id="GO:0005774">
    <property type="term" value="C:vacuolar membrane"/>
    <property type="evidence" value="ECO:0007669"/>
    <property type="project" value="TreeGrafter"/>
</dbReference>
<evidence type="ECO:0000256" key="3">
    <source>
        <dbReference type="ARBA" id="ARBA00022448"/>
    </source>
</evidence>
<organism evidence="9 10">
    <name type="scientific">Ceratopteris richardii</name>
    <name type="common">Triangle waterfern</name>
    <dbReference type="NCBI Taxonomy" id="49495"/>
    <lineage>
        <taxon>Eukaryota</taxon>
        <taxon>Viridiplantae</taxon>
        <taxon>Streptophyta</taxon>
        <taxon>Embryophyta</taxon>
        <taxon>Tracheophyta</taxon>
        <taxon>Polypodiopsida</taxon>
        <taxon>Polypodiidae</taxon>
        <taxon>Polypodiales</taxon>
        <taxon>Pteridineae</taxon>
        <taxon>Pteridaceae</taxon>
        <taxon>Parkerioideae</taxon>
        <taxon>Ceratopteris</taxon>
    </lineage>
</organism>
<dbReference type="GO" id="GO:0006886">
    <property type="term" value="P:intracellular protein transport"/>
    <property type="evidence" value="ECO:0007669"/>
    <property type="project" value="InterPro"/>
</dbReference>
<keyword evidence="10" id="KW-1185">Reference proteome</keyword>
<evidence type="ECO:0000313" key="10">
    <source>
        <dbReference type="Proteomes" id="UP000825935"/>
    </source>
</evidence>
<dbReference type="GO" id="GO:0031201">
    <property type="term" value="C:SNARE complex"/>
    <property type="evidence" value="ECO:0007669"/>
    <property type="project" value="TreeGrafter"/>
</dbReference>
<sequence>MASDAKLRDADELIKKANKLTKLSFFKWSTDWSSATALYEQAAMAYKLAKQLEKAKDAYVRAAEGQEKLSSPWQAAKDLEAAGAIAKELGKFDEVLELYKRASDLYNECGMPQPSADALAKGARALEEANPDEALRLYMDSCGMLEEEGKEHMAFETYRAAMSLYLKRNRQLDAATVLLRWGLAADKSKAVHSQCKAYLSAIIVYLYANDFKQAEQCYNDCSQIDAFMNNEHGSCAFDLLRAYREGDSVGIKHIVKSSSVIPHLDHTIVRLAKQLPTGEVMALASSVSDLNVADDDFT</sequence>
<dbReference type="InterPro" id="IPR019734">
    <property type="entry name" value="TPR_rpt"/>
</dbReference>
<keyword evidence="5" id="KW-0653">Protein transport</keyword>
<evidence type="ECO:0000256" key="5">
    <source>
        <dbReference type="ARBA" id="ARBA00022927"/>
    </source>
</evidence>
<evidence type="ECO:0000256" key="8">
    <source>
        <dbReference type="ARBA" id="ARBA00042485"/>
    </source>
</evidence>
<keyword evidence="3" id="KW-0813">Transport</keyword>
<evidence type="ECO:0000256" key="4">
    <source>
        <dbReference type="ARBA" id="ARBA00022892"/>
    </source>
</evidence>
<name>A0A8T2TR32_CERRI</name>
<dbReference type="Pfam" id="PF14938">
    <property type="entry name" value="SNAP"/>
    <property type="match status" value="1"/>
</dbReference>
<evidence type="ECO:0000256" key="7">
    <source>
        <dbReference type="ARBA" id="ARBA00040047"/>
    </source>
</evidence>
<dbReference type="GO" id="GO:0019905">
    <property type="term" value="F:syntaxin binding"/>
    <property type="evidence" value="ECO:0007669"/>
    <property type="project" value="TreeGrafter"/>
</dbReference>
<dbReference type="PANTHER" id="PTHR13768">
    <property type="entry name" value="SOLUBLE NSF ATTACHMENT PROTEIN SNAP"/>
    <property type="match status" value="1"/>
</dbReference>
<reference evidence="9" key="1">
    <citation type="submission" date="2021-08" db="EMBL/GenBank/DDBJ databases">
        <title>WGS assembly of Ceratopteris richardii.</title>
        <authorList>
            <person name="Marchant D.B."/>
            <person name="Chen G."/>
            <person name="Jenkins J."/>
            <person name="Shu S."/>
            <person name="Leebens-Mack J."/>
            <person name="Grimwood J."/>
            <person name="Schmutz J."/>
            <person name="Soltis P."/>
            <person name="Soltis D."/>
            <person name="Chen Z.-H."/>
        </authorList>
    </citation>
    <scope>NUCLEOTIDE SEQUENCE</scope>
    <source>
        <strain evidence="9">Whitten #5841</strain>
        <tissue evidence="9">Leaf</tissue>
    </source>
</reference>